<reference evidence="1 2" key="1">
    <citation type="journal article" date="2011" name="Proc. Natl. Acad. Sci. U.S.A.">
        <title>Niche of harmful alga Aureococcus anophagefferens revealed through ecogenomics.</title>
        <authorList>
            <person name="Gobler C.J."/>
            <person name="Berry D.L."/>
            <person name="Dyhrman S.T."/>
            <person name="Wilhelm S.W."/>
            <person name="Salamov A."/>
            <person name="Lobanov A.V."/>
            <person name="Zhang Y."/>
            <person name="Collier J.L."/>
            <person name="Wurch L.L."/>
            <person name="Kustka A.B."/>
            <person name="Dill B.D."/>
            <person name="Shah M."/>
            <person name="VerBerkmoes N.C."/>
            <person name="Kuo A."/>
            <person name="Terry A."/>
            <person name="Pangilinan J."/>
            <person name="Lindquist E.A."/>
            <person name="Lucas S."/>
            <person name="Paulsen I.T."/>
            <person name="Hattenrath-Lehmann T.K."/>
            <person name="Talmage S.C."/>
            <person name="Walker E.A."/>
            <person name="Koch F."/>
            <person name="Burson A.M."/>
            <person name="Marcoval M.A."/>
            <person name="Tang Y.Z."/>
            <person name="Lecleir G.R."/>
            <person name="Coyne K.J."/>
            <person name="Berg G.M."/>
            <person name="Bertrand E.M."/>
            <person name="Saito M.A."/>
            <person name="Gladyshev V.N."/>
            <person name="Grigoriev I.V."/>
        </authorList>
    </citation>
    <scope>NUCLEOTIDE SEQUENCE [LARGE SCALE GENOMIC DNA]</scope>
    <source>
        <strain evidence="2">CCMP 1984</strain>
    </source>
</reference>
<sequence>MIRTPRTSLCYAPSIAQPCSQDECITTILVGTALISPGHRISSFKNVLLSKERSRGTYVTETRRARIKRLLQSLMDFDHAPQKPCCRHFKLSKERSVHRYMSTAAATERAETVLPAFSPPSDLHLQFLNGYQWLEALALSDLQLAGFRRRCDTVAEQQKMLAALHSSTEEARQQRVKLLKQRVLYEALLYDKILLHGNEPLGGHGLSPDIVYVAHNVPSDASSHDRTLLFSANVLLADQRAEVSSSTHSKSTDFISMDRDTPGLVECERDMSIGASGITTLRPAKTNSERLTATGRVSHVVGDRVEAQFGRGRAWFLGHVVGVCGGVSAYDIMYDDGDIDVALPARFVRDPLVIALLHSASIDDSPVAEQLSTPQNNMSGMKVDVLGRDFARRGNGCLLPDSSGTTQRSNEWIQDDIARSRSIAKKGAVLMEKNRIRQLRLSTPRTEELLWSQCEEGFNGRSKRVKALFSLPKSSPSLLHQKRMHLVAQRYDHIECLDLVPSWLRKGKINNNEKFDSHSFTSAMPALRPVEDHADSFDLNRSISDKISIYADSFASRTNELAGVIRAPTDVVAAKKCTMREKVLPAAFFFEYFRRKTIHVDLHYHRAVYNRIEAAELPKFAFGRLELWQYADASTSFFAAHSHLNFSRSLVSYDFIQDVELCIESVVQRRDEPDRVIDRGTMAISNIPLLGEQGGINSPTSCYDPSLLRGYDVEEVAFMPGGITQPPGAFHICQPSIPPEYSPGPDPQIPVSPQIPFEAEISQRRGVRSSLSIMKSSLDPVDPDASTPLARHDFSSSILHTVRANDFNEEANVARVLPQAEHRLSVLLPFDYDAQTLHDEATPTPDNETPGNSLVLSRLLETVVDRLVDHTLRQSIAATRHCSVFQPKALDVNTHPILSACNLQEPSKDGVCVQRSTAEASSFAPEQAPRDWSQAVAVYALWLTSSLESSGGLTHNLCNVTSCTSERLATALLELFIDTEQRCDAQSLDFSVNHLAGDLPLTGGSREQAQIHRHAIFDALAEAATKRFYDARGSITALFRWKVNLGARSSPCCQLSDMQGQINSHTTRESNRALGRYYTKYTTSS</sequence>
<dbReference type="RefSeq" id="XP_009041972.1">
    <property type="nucleotide sequence ID" value="XM_009043724.1"/>
</dbReference>
<proteinExistence type="predicted"/>
<dbReference type="InParanoid" id="F0YNI6"/>
<dbReference type="Proteomes" id="UP000002729">
    <property type="component" value="Unassembled WGS sequence"/>
</dbReference>
<accession>F0YNI6</accession>
<organism evidence="2">
    <name type="scientific">Aureococcus anophagefferens</name>
    <name type="common">Harmful bloom alga</name>
    <dbReference type="NCBI Taxonomy" id="44056"/>
    <lineage>
        <taxon>Eukaryota</taxon>
        <taxon>Sar</taxon>
        <taxon>Stramenopiles</taxon>
        <taxon>Ochrophyta</taxon>
        <taxon>Pelagophyceae</taxon>
        <taxon>Pelagomonadales</taxon>
        <taxon>Pelagomonadaceae</taxon>
        <taxon>Aureococcus</taxon>
    </lineage>
</organism>
<name>F0YNI6_AURAN</name>
<evidence type="ECO:0000313" key="2">
    <source>
        <dbReference type="Proteomes" id="UP000002729"/>
    </source>
</evidence>
<dbReference type="AlphaFoldDB" id="F0YNI6"/>
<keyword evidence="2" id="KW-1185">Reference proteome</keyword>
<dbReference type="EMBL" id="GL833176">
    <property type="protein sequence ID" value="EGB03326.1"/>
    <property type="molecule type" value="Genomic_DNA"/>
</dbReference>
<dbReference type="Gene3D" id="2.30.30.140">
    <property type="match status" value="1"/>
</dbReference>
<protein>
    <submittedName>
        <fullName evidence="1">Uncharacterized protein</fullName>
    </submittedName>
</protein>
<dbReference type="GeneID" id="20226611"/>
<dbReference type="KEGG" id="aaf:AURANDRAFT_68110"/>
<gene>
    <name evidence="1" type="ORF">AURANDRAFT_68110</name>
</gene>
<evidence type="ECO:0000313" key="1">
    <source>
        <dbReference type="EMBL" id="EGB03326.1"/>
    </source>
</evidence>